<keyword evidence="1" id="KW-0472">Membrane</keyword>
<dbReference type="Proteomes" id="UP000248961">
    <property type="component" value="Unassembled WGS sequence"/>
</dbReference>
<name>A0A395I8P9_ASPHC</name>
<feature type="transmembrane region" description="Helical" evidence="1">
    <location>
        <begin position="6"/>
        <end position="29"/>
    </location>
</feature>
<sequence length="99" mass="11340">MYEHSYVYLIYFIFTWLSFIHHTNTFAFFSSASSRCYSKSSAYMAQITVSPLQAAMSVQYKFNPILKSYVTHNPKSDSRISDVNRAQNALAMPRHASPA</sequence>
<organism evidence="2 3">
    <name type="scientific">Aspergillus homomorphus (strain CBS 101889)</name>
    <dbReference type="NCBI Taxonomy" id="1450537"/>
    <lineage>
        <taxon>Eukaryota</taxon>
        <taxon>Fungi</taxon>
        <taxon>Dikarya</taxon>
        <taxon>Ascomycota</taxon>
        <taxon>Pezizomycotina</taxon>
        <taxon>Eurotiomycetes</taxon>
        <taxon>Eurotiomycetidae</taxon>
        <taxon>Eurotiales</taxon>
        <taxon>Aspergillaceae</taxon>
        <taxon>Aspergillus</taxon>
        <taxon>Aspergillus subgen. Circumdati</taxon>
    </lineage>
</organism>
<evidence type="ECO:0000313" key="3">
    <source>
        <dbReference type="Proteomes" id="UP000248961"/>
    </source>
</evidence>
<proteinExistence type="predicted"/>
<evidence type="ECO:0000313" key="2">
    <source>
        <dbReference type="EMBL" id="RAL15428.1"/>
    </source>
</evidence>
<keyword evidence="3" id="KW-1185">Reference proteome</keyword>
<dbReference type="EMBL" id="KZ824271">
    <property type="protein sequence ID" value="RAL15428.1"/>
    <property type="molecule type" value="Genomic_DNA"/>
</dbReference>
<dbReference type="VEuPathDB" id="FungiDB:BO97DRAFT_211788"/>
<dbReference type="AlphaFoldDB" id="A0A395I8P9"/>
<protein>
    <submittedName>
        <fullName evidence="2">Uncharacterized protein</fullName>
    </submittedName>
</protein>
<keyword evidence="1" id="KW-1133">Transmembrane helix</keyword>
<keyword evidence="1" id="KW-0812">Transmembrane</keyword>
<evidence type="ECO:0000256" key="1">
    <source>
        <dbReference type="SAM" id="Phobius"/>
    </source>
</evidence>
<dbReference type="GeneID" id="37194866"/>
<dbReference type="RefSeq" id="XP_025554582.1">
    <property type="nucleotide sequence ID" value="XM_025690577.1"/>
</dbReference>
<accession>A0A395I8P9</accession>
<gene>
    <name evidence="2" type="ORF">BO97DRAFT_211788</name>
</gene>
<reference evidence="2 3" key="1">
    <citation type="submission" date="2018-02" db="EMBL/GenBank/DDBJ databases">
        <title>The genomes of Aspergillus section Nigri reveals drivers in fungal speciation.</title>
        <authorList>
            <consortium name="DOE Joint Genome Institute"/>
            <person name="Vesth T.C."/>
            <person name="Nybo J."/>
            <person name="Theobald S."/>
            <person name="Brandl J."/>
            <person name="Frisvad J.C."/>
            <person name="Nielsen K.F."/>
            <person name="Lyhne E.K."/>
            <person name="Kogle M.E."/>
            <person name="Kuo A."/>
            <person name="Riley R."/>
            <person name="Clum A."/>
            <person name="Nolan M."/>
            <person name="Lipzen A."/>
            <person name="Salamov A."/>
            <person name="Henrissat B."/>
            <person name="Wiebenga A."/>
            <person name="De vries R.P."/>
            <person name="Grigoriev I.V."/>
            <person name="Mortensen U.H."/>
            <person name="Andersen M.R."/>
            <person name="Baker S.E."/>
        </authorList>
    </citation>
    <scope>NUCLEOTIDE SEQUENCE [LARGE SCALE GENOMIC DNA]</scope>
    <source>
        <strain evidence="2 3">CBS 101889</strain>
    </source>
</reference>